<dbReference type="AlphaFoldDB" id="A0A0V0QHK4"/>
<protein>
    <submittedName>
        <fullName evidence="1">Uncharacterized protein</fullName>
    </submittedName>
</protein>
<gene>
    <name evidence="1" type="ORF">PPERSA_01597</name>
</gene>
<name>A0A0V0QHK4_PSEPJ</name>
<dbReference type="InParanoid" id="A0A0V0QHK4"/>
<dbReference type="Proteomes" id="UP000054937">
    <property type="component" value="Unassembled WGS sequence"/>
</dbReference>
<accession>A0A0V0QHK4</accession>
<sequence>MEIYKEQNQKQSINSIKKEEWQVEILQKKFAENKKQNQDCQWSKETIHYLANQACQEILNDELIQNQQTNINYKKQSQNNNDQFETDTLEQENNSQKIANLQSINISQNNDTNINHNAMVNNSNNNLLEMNRLQSIQQTQIQNQQKQQIIEQNKDQQQREFCQKQLGFINMTQSQRIVKQETSEN</sequence>
<comment type="caution">
    <text evidence="1">The sequence shown here is derived from an EMBL/GenBank/DDBJ whole genome shotgun (WGS) entry which is preliminary data.</text>
</comment>
<evidence type="ECO:0000313" key="2">
    <source>
        <dbReference type="Proteomes" id="UP000054937"/>
    </source>
</evidence>
<evidence type="ECO:0000313" key="1">
    <source>
        <dbReference type="EMBL" id="KRX01727.1"/>
    </source>
</evidence>
<reference evidence="1 2" key="1">
    <citation type="journal article" date="2015" name="Sci. Rep.">
        <title>Genome of the facultative scuticociliatosis pathogen Pseudocohnilembus persalinus provides insight into its virulence through horizontal gene transfer.</title>
        <authorList>
            <person name="Xiong J."/>
            <person name="Wang G."/>
            <person name="Cheng J."/>
            <person name="Tian M."/>
            <person name="Pan X."/>
            <person name="Warren A."/>
            <person name="Jiang C."/>
            <person name="Yuan D."/>
            <person name="Miao W."/>
        </authorList>
    </citation>
    <scope>NUCLEOTIDE SEQUENCE [LARGE SCALE GENOMIC DNA]</scope>
    <source>
        <strain evidence="1">36N120E</strain>
    </source>
</reference>
<dbReference type="EMBL" id="LDAU01000166">
    <property type="protein sequence ID" value="KRX01727.1"/>
    <property type="molecule type" value="Genomic_DNA"/>
</dbReference>
<keyword evidence="2" id="KW-1185">Reference proteome</keyword>
<organism evidence="1 2">
    <name type="scientific">Pseudocohnilembus persalinus</name>
    <name type="common">Ciliate</name>
    <dbReference type="NCBI Taxonomy" id="266149"/>
    <lineage>
        <taxon>Eukaryota</taxon>
        <taxon>Sar</taxon>
        <taxon>Alveolata</taxon>
        <taxon>Ciliophora</taxon>
        <taxon>Intramacronucleata</taxon>
        <taxon>Oligohymenophorea</taxon>
        <taxon>Scuticociliatia</taxon>
        <taxon>Philasterida</taxon>
        <taxon>Pseudocohnilembidae</taxon>
        <taxon>Pseudocohnilembus</taxon>
    </lineage>
</organism>
<proteinExistence type="predicted"/>